<feature type="region of interest" description="Disordered" evidence="9">
    <location>
        <begin position="1"/>
        <end position="25"/>
    </location>
</feature>
<dbReference type="PANTHER" id="PTHR30521:SF4">
    <property type="entry name" value="DEFERROCHELATASE"/>
    <property type="match status" value="1"/>
</dbReference>
<evidence type="ECO:0008006" key="14">
    <source>
        <dbReference type="Google" id="ProtNLM"/>
    </source>
</evidence>
<dbReference type="HOGENOM" id="CLU_015125_2_0_1"/>
<dbReference type="PROSITE" id="PS51404">
    <property type="entry name" value="DYP_PEROXIDASE"/>
    <property type="match status" value="1"/>
</dbReference>
<keyword evidence="13" id="KW-1185">Reference proteome</keyword>
<dbReference type="Pfam" id="PF21105">
    <property type="entry name" value="DyP_N"/>
    <property type="match status" value="1"/>
</dbReference>
<dbReference type="GO" id="GO:0020037">
    <property type="term" value="F:heme binding"/>
    <property type="evidence" value="ECO:0007669"/>
    <property type="project" value="InterPro"/>
</dbReference>
<keyword evidence="7" id="KW-0408">Iron</keyword>
<dbReference type="Proteomes" id="UP000027222">
    <property type="component" value="Unassembled WGS sequence"/>
</dbReference>
<evidence type="ECO:0000256" key="8">
    <source>
        <dbReference type="ARBA" id="ARBA00025737"/>
    </source>
</evidence>
<dbReference type="OrthoDB" id="3207336at2759"/>
<keyword evidence="5" id="KW-0732">Signal</keyword>
<dbReference type="InterPro" id="IPR048328">
    <property type="entry name" value="Dyp_perox_C"/>
</dbReference>
<comment type="cofactor">
    <cofactor evidence="1">
        <name>heme b</name>
        <dbReference type="ChEBI" id="CHEBI:60344"/>
    </cofactor>
</comment>
<evidence type="ECO:0000256" key="7">
    <source>
        <dbReference type="ARBA" id="ARBA00023004"/>
    </source>
</evidence>
<evidence type="ECO:0000256" key="5">
    <source>
        <dbReference type="ARBA" id="ARBA00022729"/>
    </source>
</evidence>
<keyword evidence="3" id="KW-0349">Heme</keyword>
<dbReference type="GO" id="GO:0004601">
    <property type="term" value="F:peroxidase activity"/>
    <property type="evidence" value="ECO:0007669"/>
    <property type="project" value="UniProtKB-KW"/>
</dbReference>
<dbReference type="EMBL" id="KL142375">
    <property type="protein sequence ID" value="KDR78229.1"/>
    <property type="molecule type" value="Genomic_DNA"/>
</dbReference>
<dbReference type="InterPro" id="IPR011008">
    <property type="entry name" value="Dimeric_a/b-barrel"/>
</dbReference>
<dbReference type="InterPro" id="IPR049509">
    <property type="entry name" value="DyP_N"/>
</dbReference>
<accession>A0A067TE94</accession>
<comment type="similarity">
    <text evidence="8">Belongs to the DyP-type peroxidase family.</text>
</comment>
<gene>
    <name evidence="12" type="ORF">GALMADRAFT_65104</name>
</gene>
<evidence type="ECO:0000313" key="13">
    <source>
        <dbReference type="Proteomes" id="UP000027222"/>
    </source>
</evidence>
<evidence type="ECO:0000256" key="2">
    <source>
        <dbReference type="ARBA" id="ARBA00022559"/>
    </source>
</evidence>
<feature type="domain" description="DyP dimeric alpha+beta barrel" evidence="11">
    <location>
        <begin position="33"/>
        <end position="210"/>
    </location>
</feature>
<organism evidence="12 13">
    <name type="scientific">Galerina marginata (strain CBS 339.88)</name>
    <dbReference type="NCBI Taxonomy" id="685588"/>
    <lineage>
        <taxon>Eukaryota</taxon>
        <taxon>Fungi</taxon>
        <taxon>Dikarya</taxon>
        <taxon>Basidiomycota</taxon>
        <taxon>Agaricomycotina</taxon>
        <taxon>Agaricomycetes</taxon>
        <taxon>Agaricomycetidae</taxon>
        <taxon>Agaricales</taxon>
        <taxon>Agaricineae</taxon>
        <taxon>Strophariaceae</taxon>
        <taxon>Galerina</taxon>
    </lineage>
</organism>
<dbReference type="NCBIfam" id="TIGR01413">
    <property type="entry name" value="Dyp_perox_fam"/>
    <property type="match status" value="1"/>
</dbReference>
<reference evidence="13" key="1">
    <citation type="journal article" date="2014" name="Proc. Natl. Acad. Sci. U.S.A.">
        <title>Extensive sampling of basidiomycete genomes demonstrates inadequacy of the white-rot/brown-rot paradigm for wood decay fungi.</title>
        <authorList>
            <person name="Riley R."/>
            <person name="Salamov A.A."/>
            <person name="Brown D.W."/>
            <person name="Nagy L.G."/>
            <person name="Floudas D."/>
            <person name="Held B.W."/>
            <person name="Levasseur A."/>
            <person name="Lombard V."/>
            <person name="Morin E."/>
            <person name="Otillar R."/>
            <person name="Lindquist E.A."/>
            <person name="Sun H."/>
            <person name="LaButti K.M."/>
            <person name="Schmutz J."/>
            <person name="Jabbour D."/>
            <person name="Luo H."/>
            <person name="Baker S.E."/>
            <person name="Pisabarro A.G."/>
            <person name="Walton J.D."/>
            <person name="Blanchette R.A."/>
            <person name="Henrissat B."/>
            <person name="Martin F."/>
            <person name="Cullen D."/>
            <person name="Hibbett D.S."/>
            <person name="Grigoriev I.V."/>
        </authorList>
    </citation>
    <scope>NUCLEOTIDE SEQUENCE [LARGE SCALE GENOMIC DNA]</scope>
    <source>
        <strain evidence="13">CBS 339.88</strain>
    </source>
</reference>
<evidence type="ECO:0000256" key="3">
    <source>
        <dbReference type="ARBA" id="ARBA00022617"/>
    </source>
</evidence>
<evidence type="ECO:0000313" key="12">
    <source>
        <dbReference type="EMBL" id="KDR78229.1"/>
    </source>
</evidence>
<dbReference type="Pfam" id="PF20628">
    <property type="entry name" value="Dyp_perox_C"/>
    <property type="match status" value="1"/>
</dbReference>
<keyword evidence="2" id="KW-0575">Peroxidase</keyword>
<protein>
    <recommendedName>
        <fullName evidence="14">Dyp-type peroxidase</fullName>
    </recommendedName>
</protein>
<evidence type="ECO:0000256" key="1">
    <source>
        <dbReference type="ARBA" id="ARBA00001970"/>
    </source>
</evidence>
<proteinExistence type="inferred from homology"/>
<feature type="domain" description="Dyp-type peroxidase C-terminal" evidence="10">
    <location>
        <begin position="260"/>
        <end position="430"/>
    </location>
</feature>
<dbReference type="SUPFAM" id="SSF54909">
    <property type="entry name" value="Dimeric alpha+beta barrel"/>
    <property type="match status" value="1"/>
</dbReference>
<keyword evidence="6" id="KW-0560">Oxidoreductase</keyword>
<evidence type="ECO:0000259" key="11">
    <source>
        <dbReference type="Pfam" id="PF21105"/>
    </source>
</evidence>
<keyword evidence="4" id="KW-0479">Metal-binding</keyword>
<name>A0A067TE94_GALM3</name>
<dbReference type="STRING" id="685588.A0A067TE94"/>
<evidence type="ECO:0000259" key="10">
    <source>
        <dbReference type="Pfam" id="PF20628"/>
    </source>
</evidence>
<evidence type="ECO:0000256" key="9">
    <source>
        <dbReference type="SAM" id="MobiDB-lite"/>
    </source>
</evidence>
<sequence length="499" mass="55062">MSAPQQPLPPIVPAPPPTIPSNPPPPVVLKLDNIQGDVLSGLPKKTETLFFFQITDPIKFRQELRTFIPLIKTVAGVLKDRDAIDKHKKCHGSSLQPHLIPMVGVNIAFSHFGFEKLQIDDSKLLDTAFLSGQKLDAGANLGDKGSGSGTNFIPDWEEPFKQEIHGVILLAGDSHATVDKKLAEIKHIFRVGEHSASIKEITSVRGDSRPGDQSAHEHFGYLDGVSNPQIIGFDQNPPPGPAPVRPGAIVMGEDGDLNQADRADWMKDGSFLVFRYLFQKVPEFDDFVHSNRLKGPGMTDKEGTDLLGARLVGRWKSGAPIDITPFQDDPDLGADPQRNNNFHFSGEVNFQKLCPFAAHIRKTLPRADLESLRISIEKNRIMRRGIQFGPEVTRAEKSAKKTFHGRGLLFACYQSSITNGFQFIQKNWVNNATFPFGEKTQEVPGLDPIISQGTDRKLTGIDPNNPSTELKLDDQWVIPRGGEYFFTPSIKGLSDTIAT</sequence>
<dbReference type="GO" id="GO:0005829">
    <property type="term" value="C:cytosol"/>
    <property type="evidence" value="ECO:0007669"/>
    <property type="project" value="TreeGrafter"/>
</dbReference>
<dbReference type="InterPro" id="IPR006314">
    <property type="entry name" value="Dyp_peroxidase"/>
</dbReference>
<dbReference type="GO" id="GO:0046872">
    <property type="term" value="F:metal ion binding"/>
    <property type="evidence" value="ECO:0007669"/>
    <property type="project" value="UniProtKB-KW"/>
</dbReference>
<dbReference type="PANTHER" id="PTHR30521">
    <property type="entry name" value="DEFERROCHELATASE/PEROXIDASE"/>
    <property type="match status" value="1"/>
</dbReference>
<evidence type="ECO:0000256" key="4">
    <source>
        <dbReference type="ARBA" id="ARBA00022723"/>
    </source>
</evidence>
<dbReference type="AlphaFoldDB" id="A0A067TE94"/>
<evidence type="ECO:0000256" key="6">
    <source>
        <dbReference type="ARBA" id="ARBA00023002"/>
    </source>
</evidence>